<feature type="transmembrane region" description="Helical" evidence="9">
    <location>
        <begin position="89"/>
        <end position="107"/>
    </location>
</feature>
<feature type="domain" description="ABC transmembrane type-1" evidence="10">
    <location>
        <begin position="81"/>
        <end position="296"/>
    </location>
</feature>
<evidence type="ECO:0000256" key="4">
    <source>
        <dbReference type="ARBA" id="ARBA00022475"/>
    </source>
</evidence>
<reference evidence="12" key="1">
    <citation type="submission" date="2016-10" db="EMBL/GenBank/DDBJ databases">
        <authorList>
            <person name="Varghese N."/>
            <person name="Submissions S."/>
        </authorList>
    </citation>
    <scope>NUCLEOTIDE SEQUENCE [LARGE SCALE GENOMIC DNA]</scope>
    <source>
        <strain evidence="12">DSM 44796</strain>
    </source>
</reference>
<comment type="similarity">
    <text evidence="2">Belongs to the binding-protein-dependent transport system permease family. CysTW subfamily.</text>
</comment>
<name>A0A1G9U9U3_9PSEU</name>
<keyword evidence="6 9" id="KW-1133">Transmembrane helix</keyword>
<accession>A0A1G9U9U3</accession>
<dbReference type="PANTHER" id="PTHR42929:SF1">
    <property type="entry name" value="INNER MEMBRANE ABC TRANSPORTER PERMEASE PROTEIN YDCU-RELATED"/>
    <property type="match status" value="1"/>
</dbReference>
<evidence type="ECO:0000313" key="11">
    <source>
        <dbReference type="EMBL" id="SDM56484.1"/>
    </source>
</evidence>
<dbReference type="PANTHER" id="PTHR42929">
    <property type="entry name" value="INNER MEMBRANE ABC TRANSPORTER PERMEASE PROTEIN YDCU-RELATED-RELATED"/>
    <property type="match status" value="1"/>
</dbReference>
<sequence>MTSVAPVAAAKPGGPTPSRGRAAGRPSVAAWLVAVPFLAFVGTFLVYPTVLVLFGAFQDSNGAFTLDNLTSLFTGVVFDAFVRSIELSALTAVIGAIFGALLTWAIAVGNPDGMLRRTVIAGSGVLAQFGGVPLAFAFLATVGFEGLVTKFLRDNVGIDLFAGSAWLFELPGLTLVYTFFQIPLMVIVFLPALDGLRPQWREANASLGGTSWTYWRHVGGPILTPPFLGALLLLFANAFSAYATAAALVSQGSPIVPLQIRGFLTGEVVLGQENLGKALGLGMVIVVSIAMGVNVLLQKRVAKWVR</sequence>
<feature type="transmembrane region" description="Helical" evidence="9">
    <location>
        <begin position="174"/>
        <end position="193"/>
    </location>
</feature>
<feature type="transmembrane region" description="Helical" evidence="9">
    <location>
        <begin position="278"/>
        <end position="297"/>
    </location>
</feature>
<dbReference type="EMBL" id="FNET01000023">
    <property type="protein sequence ID" value="SDM56484.1"/>
    <property type="molecule type" value="Genomic_DNA"/>
</dbReference>
<dbReference type="PROSITE" id="PS50928">
    <property type="entry name" value="ABC_TM1"/>
    <property type="match status" value="1"/>
</dbReference>
<evidence type="ECO:0000256" key="1">
    <source>
        <dbReference type="ARBA" id="ARBA00004651"/>
    </source>
</evidence>
<dbReference type="SUPFAM" id="SSF161098">
    <property type="entry name" value="MetI-like"/>
    <property type="match status" value="1"/>
</dbReference>
<feature type="compositionally biased region" description="Low complexity" evidence="8">
    <location>
        <begin position="1"/>
        <end position="17"/>
    </location>
</feature>
<keyword evidence="7 9" id="KW-0472">Membrane</keyword>
<dbReference type="InterPro" id="IPR000515">
    <property type="entry name" value="MetI-like"/>
</dbReference>
<feature type="region of interest" description="Disordered" evidence="8">
    <location>
        <begin position="1"/>
        <end position="21"/>
    </location>
</feature>
<organism evidence="11 12">
    <name type="scientific">Lentzea albidocapillata subsp. violacea</name>
    <dbReference type="NCBI Taxonomy" id="128104"/>
    <lineage>
        <taxon>Bacteria</taxon>
        <taxon>Bacillati</taxon>
        <taxon>Actinomycetota</taxon>
        <taxon>Actinomycetes</taxon>
        <taxon>Pseudonocardiales</taxon>
        <taxon>Pseudonocardiaceae</taxon>
        <taxon>Lentzea</taxon>
    </lineage>
</organism>
<evidence type="ECO:0000256" key="9">
    <source>
        <dbReference type="SAM" id="Phobius"/>
    </source>
</evidence>
<dbReference type="GO" id="GO:0055085">
    <property type="term" value="P:transmembrane transport"/>
    <property type="evidence" value="ECO:0007669"/>
    <property type="project" value="InterPro"/>
</dbReference>
<dbReference type="AlphaFoldDB" id="A0A1G9U9U3"/>
<dbReference type="Gene3D" id="1.10.3720.10">
    <property type="entry name" value="MetI-like"/>
    <property type="match status" value="1"/>
</dbReference>
<evidence type="ECO:0000259" key="10">
    <source>
        <dbReference type="PROSITE" id="PS50928"/>
    </source>
</evidence>
<evidence type="ECO:0000313" key="12">
    <source>
        <dbReference type="Proteomes" id="UP000199682"/>
    </source>
</evidence>
<feature type="transmembrane region" description="Helical" evidence="9">
    <location>
        <begin position="119"/>
        <end position="139"/>
    </location>
</feature>
<evidence type="ECO:0000256" key="7">
    <source>
        <dbReference type="ARBA" id="ARBA00023136"/>
    </source>
</evidence>
<feature type="transmembrane region" description="Helical" evidence="9">
    <location>
        <begin position="28"/>
        <end position="57"/>
    </location>
</feature>
<keyword evidence="3" id="KW-0813">Transport</keyword>
<dbReference type="GO" id="GO:0005886">
    <property type="term" value="C:plasma membrane"/>
    <property type="evidence" value="ECO:0007669"/>
    <property type="project" value="UniProtKB-SubCell"/>
</dbReference>
<dbReference type="Proteomes" id="UP000199682">
    <property type="component" value="Unassembled WGS sequence"/>
</dbReference>
<evidence type="ECO:0000256" key="8">
    <source>
        <dbReference type="SAM" id="MobiDB-lite"/>
    </source>
</evidence>
<evidence type="ECO:0000256" key="5">
    <source>
        <dbReference type="ARBA" id="ARBA00022692"/>
    </source>
</evidence>
<evidence type="ECO:0000256" key="6">
    <source>
        <dbReference type="ARBA" id="ARBA00022989"/>
    </source>
</evidence>
<evidence type="ECO:0000256" key="3">
    <source>
        <dbReference type="ARBA" id="ARBA00022448"/>
    </source>
</evidence>
<keyword evidence="5 9" id="KW-0812">Transmembrane</keyword>
<gene>
    <name evidence="11" type="ORF">SAMN04488074_12395</name>
</gene>
<protein>
    <submittedName>
        <fullName evidence="11">Putative spermidine/putrescine transport system permease protein</fullName>
    </submittedName>
</protein>
<comment type="subcellular location">
    <subcellularLocation>
        <location evidence="1">Cell membrane</location>
        <topology evidence="1">Multi-pass membrane protein</topology>
    </subcellularLocation>
</comment>
<proteinExistence type="inferred from homology"/>
<dbReference type="InterPro" id="IPR035906">
    <property type="entry name" value="MetI-like_sf"/>
</dbReference>
<keyword evidence="4" id="KW-1003">Cell membrane</keyword>
<evidence type="ECO:0000256" key="2">
    <source>
        <dbReference type="ARBA" id="ARBA00007069"/>
    </source>
</evidence>